<gene>
    <name evidence="2" type="ORF">R5577_03980</name>
</gene>
<dbReference type="EMBL" id="CP137539">
    <property type="protein sequence ID" value="WOP57343.1"/>
    <property type="molecule type" value="Genomic_DNA"/>
</dbReference>
<dbReference type="RefSeq" id="WP_317720451.1">
    <property type="nucleotide sequence ID" value="NZ_CP137539.1"/>
</dbReference>
<dbReference type="Gene3D" id="3.90.550.10">
    <property type="entry name" value="Spore Coat Polysaccharide Biosynthesis Protein SpsA, Chain A"/>
    <property type="match status" value="2"/>
</dbReference>
<dbReference type="InterPro" id="IPR001173">
    <property type="entry name" value="Glyco_trans_2-like"/>
</dbReference>
<evidence type="ECO:0000313" key="2">
    <source>
        <dbReference type="EMBL" id="WOP57343.1"/>
    </source>
</evidence>
<dbReference type="PANTHER" id="PTHR43179">
    <property type="entry name" value="RHAMNOSYLTRANSFERASE WBBL"/>
    <property type="match status" value="1"/>
</dbReference>
<dbReference type="Proteomes" id="UP001304429">
    <property type="component" value="Chromosome"/>
</dbReference>
<evidence type="ECO:0000313" key="3">
    <source>
        <dbReference type="Proteomes" id="UP001304429"/>
    </source>
</evidence>
<dbReference type="SUPFAM" id="SSF53448">
    <property type="entry name" value="Nucleotide-diphospho-sugar transferases"/>
    <property type="match status" value="1"/>
</dbReference>
<proteinExistence type="predicted"/>
<dbReference type="InterPro" id="IPR029044">
    <property type="entry name" value="Nucleotide-diphossugar_trans"/>
</dbReference>
<evidence type="ECO:0000259" key="1">
    <source>
        <dbReference type="Pfam" id="PF00535"/>
    </source>
</evidence>
<reference evidence="2" key="1">
    <citation type="submission" date="2023-10" db="EMBL/GenBank/DDBJ databases">
        <title>Comparative Genomic Analysis of Tomato Bacterial Spot Xanthomonads Reveals A New Lineage of Xanthomonas euvesicatoria.</title>
        <authorList>
            <person name="Huang C.-J."/>
            <person name="Wu T.-L."/>
            <person name="Wu Y.-L."/>
            <person name="Wang R.-S."/>
            <person name="Lin Y.-C."/>
        </authorList>
    </citation>
    <scope>NUCLEOTIDE SEQUENCE</scope>
    <source>
        <strain evidence="2">T0319-01</strain>
    </source>
</reference>
<feature type="domain" description="Glycosyltransferase 2-like" evidence="1">
    <location>
        <begin position="472"/>
        <end position="591"/>
    </location>
</feature>
<accession>A0AAX4FL24</accession>
<protein>
    <submittedName>
        <fullName evidence="2">Glycosyltransferase family 2 protein</fullName>
    </submittedName>
</protein>
<dbReference type="CDD" id="cd04186">
    <property type="entry name" value="GT_2_like_c"/>
    <property type="match status" value="1"/>
</dbReference>
<organism evidence="2 3">
    <name type="scientific">Xanthomonas euvesicatoria</name>
    <dbReference type="NCBI Taxonomy" id="456327"/>
    <lineage>
        <taxon>Bacteria</taxon>
        <taxon>Pseudomonadati</taxon>
        <taxon>Pseudomonadota</taxon>
        <taxon>Gammaproteobacteria</taxon>
        <taxon>Lysobacterales</taxon>
        <taxon>Lysobacteraceae</taxon>
        <taxon>Xanthomonas</taxon>
    </lineage>
</organism>
<sequence>MVEAAVTVPTASQRLPTRVRLDATPMANLAATVFGGITCWESVGSDPQFALIHPELPLAAGWYRLRGSLRELDGLLANPCLYPDYGSGIDEQTRIDLGLAVGSGMLDAVVHFSAALQALRFDPTDAYARFELGPLEIYRLSEREAFWLLLRNGVGARLRDSPQEALEFADSARSQWREQGAAASLQALLCTERKDVRTRDAGYRTWALREDRRLAELVSSAGNDTSVRAGVLSLILHDQEGADFSACLEALARLAGQSVEIVADARQIGEWPKNCAMPSLREVDVYASLGARLRMAQANFVAVLAADDRIHPVTVKVLAMAASSFPAASVLYSDEDRVQEQEQRFAPLFKPVWDRLRWYEQDYLGRSAFVRRQEIKDSLLDGLDPEVPWFSLLSALIHEHGAVPLHVPHVLRHVSGDVGPIYAPFARHEVSAVARARVLGRSLRAQGAEVEVFGRRRLRVRYGLGAEPEVEIIIPTRDRIDLLERCISTLLATTQYSRYRITVVDNGSVEAQSHAYFDAISQDARVRILRYDRPFNYSAINNYAVAQCDAQVVVLLNNDIEITDAGWLQELVRLALRPRAGAIGAKLFYPDGSLQHAGVVLGVGGVAAHAFAHAPHDFAGEYGRALVVQHYSAVTAACLAVTRAAYVAVGGLDESIAVAFNDVDFCLRLRAHGYENAWTPHAQAYHHESASRGIEDDPEKQARFAGEVSTMLARWQQVLVADPAYSPCLSLDSPAFTLDPDRHAETLARDLQPVYPLEYLPPVTRGTFPEG</sequence>
<dbReference type="Pfam" id="PF00535">
    <property type="entry name" value="Glycos_transf_2"/>
    <property type="match status" value="1"/>
</dbReference>
<dbReference type="AlphaFoldDB" id="A0AAX4FL24"/>
<dbReference type="PANTHER" id="PTHR43179:SF7">
    <property type="entry name" value="RHAMNOSYLTRANSFERASE WBBL"/>
    <property type="match status" value="1"/>
</dbReference>
<name>A0AAX4FL24_XANEU</name>